<proteinExistence type="predicted"/>
<evidence type="ECO:0000313" key="1">
    <source>
        <dbReference type="EMBL" id="EXL65591.1"/>
    </source>
</evidence>
<dbReference type="Proteomes" id="UP000030676">
    <property type="component" value="Unassembled WGS sequence"/>
</dbReference>
<dbReference type="HOGENOM" id="CLU_3392419_0_0_1"/>
<organism evidence="1">
    <name type="scientific">Fusarium oxysporum f. sp. conglutinans race 2 54008</name>
    <dbReference type="NCBI Taxonomy" id="1089457"/>
    <lineage>
        <taxon>Eukaryota</taxon>
        <taxon>Fungi</taxon>
        <taxon>Dikarya</taxon>
        <taxon>Ascomycota</taxon>
        <taxon>Pezizomycotina</taxon>
        <taxon>Sordariomycetes</taxon>
        <taxon>Hypocreomycetidae</taxon>
        <taxon>Hypocreales</taxon>
        <taxon>Nectriaceae</taxon>
        <taxon>Fusarium</taxon>
        <taxon>Fusarium oxysporum species complex</taxon>
    </lineage>
</organism>
<gene>
    <name evidence="1" type="ORF">FOPG_18186</name>
</gene>
<dbReference type="AlphaFoldDB" id="X0H0G5"/>
<dbReference type="EMBL" id="KK033596">
    <property type="protein sequence ID" value="EXL65591.1"/>
    <property type="molecule type" value="Genomic_DNA"/>
</dbReference>
<reference evidence="1" key="2">
    <citation type="submission" date="2014-03" db="EMBL/GenBank/DDBJ databases">
        <title>The Genome Annotation of Fusarium oxysporum PHW808.</title>
        <authorList>
            <consortium name="The Broad Institute Genomics Platform"/>
            <person name="Ma L.-J."/>
            <person name="Corby-Kistler H."/>
            <person name="Broz K."/>
            <person name="Gale L.R."/>
            <person name="Jonkers W."/>
            <person name="O'Donnell K."/>
            <person name="Ploetz R."/>
            <person name="Steinberg C."/>
            <person name="Schwartz D.C."/>
            <person name="VanEtten H."/>
            <person name="Zhou S."/>
            <person name="Young S.K."/>
            <person name="Zeng Q."/>
            <person name="Gargeya S."/>
            <person name="Fitzgerald M."/>
            <person name="Abouelleil A."/>
            <person name="Alvarado L."/>
            <person name="Chapman S.B."/>
            <person name="Gainer-Dewar J."/>
            <person name="Goldberg J."/>
            <person name="Griggs A."/>
            <person name="Gujja S."/>
            <person name="Hansen M."/>
            <person name="Howarth C."/>
            <person name="Imamovic A."/>
            <person name="Ireland A."/>
            <person name="Larimer J."/>
            <person name="McCowan C."/>
            <person name="Murphy C."/>
            <person name="Pearson M."/>
            <person name="Poon T.W."/>
            <person name="Priest M."/>
            <person name="Roberts A."/>
            <person name="Saif S."/>
            <person name="Shea T."/>
            <person name="Sykes S."/>
            <person name="Wortman J."/>
            <person name="Nusbaum C."/>
            <person name="Birren B."/>
        </authorList>
    </citation>
    <scope>NUCLEOTIDE SEQUENCE</scope>
    <source>
        <strain evidence="1">54008</strain>
    </source>
</reference>
<sequence length="32" mass="3701">MTSKSIPPQKPQSLNPIKAVLFVLHRYLQQHT</sequence>
<name>X0H0G5_FUSOX</name>
<accession>X0H0G5</accession>
<reference evidence="1" key="1">
    <citation type="submission" date="2011-11" db="EMBL/GenBank/DDBJ databases">
        <title>The Genome Sequence of Fusarium oxysporum PHW808.</title>
        <authorList>
            <consortium name="The Broad Institute Genome Sequencing Platform"/>
            <person name="Ma L.-J."/>
            <person name="Gale L.R."/>
            <person name="Schwartz D.C."/>
            <person name="Zhou S."/>
            <person name="Corby-Kistler H."/>
            <person name="Young S.K."/>
            <person name="Zeng Q."/>
            <person name="Gargeya S."/>
            <person name="Fitzgerald M."/>
            <person name="Haas B."/>
            <person name="Abouelleil A."/>
            <person name="Alvarado L."/>
            <person name="Arachchi H.M."/>
            <person name="Berlin A."/>
            <person name="Brown A."/>
            <person name="Chapman S.B."/>
            <person name="Chen Z."/>
            <person name="Dunbar C."/>
            <person name="Freedman E."/>
            <person name="Gearin G."/>
            <person name="Goldberg J."/>
            <person name="Griggs A."/>
            <person name="Gujja S."/>
            <person name="Heiman D."/>
            <person name="Howarth C."/>
            <person name="Larson L."/>
            <person name="Lui A."/>
            <person name="MacDonald P.J.P."/>
            <person name="Montmayeur A."/>
            <person name="Murphy C."/>
            <person name="Neiman D."/>
            <person name="Pearson M."/>
            <person name="Priest M."/>
            <person name="Roberts A."/>
            <person name="Saif S."/>
            <person name="Shea T."/>
            <person name="Shenoy N."/>
            <person name="Sisk P."/>
            <person name="Stolte C."/>
            <person name="Sykes S."/>
            <person name="Wortman J."/>
            <person name="Nusbaum C."/>
            <person name="Birren B."/>
        </authorList>
    </citation>
    <scope>NUCLEOTIDE SEQUENCE [LARGE SCALE GENOMIC DNA]</scope>
    <source>
        <strain evidence="1">54008</strain>
    </source>
</reference>
<protein>
    <submittedName>
        <fullName evidence="1">Uncharacterized protein</fullName>
    </submittedName>
</protein>